<reference evidence="2" key="1">
    <citation type="submission" date="2021-06" db="EMBL/GenBank/DDBJ databases">
        <title>Sequencing of actinobacteria type strains.</title>
        <authorList>
            <person name="Nguyen G.-S."/>
            <person name="Wentzel A."/>
        </authorList>
    </citation>
    <scope>NUCLEOTIDE SEQUENCE</scope>
    <source>
        <strain evidence="2">P38-E01</strain>
    </source>
</reference>
<dbReference type="SUPFAM" id="SSF51419">
    <property type="entry name" value="PLP-binding barrel"/>
    <property type="match status" value="1"/>
</dbReference>
<dbReference type="InterPro" id="IPR029066">
    <property type="entry name" value="PLP-binding_barrel"/>
</dbReference>
<dbReference type="Gene3D" id="3.20.20.10">
    <property type="entry name" value="Alanine racemase"/>
    <property type="match status" value="1"/>
</dbReference>
<accession>A0A949N1G0</accession>
<dbReference type="Proteomes" id="UP000694501">
    <property type="component" value="Unassembled WGS sequence"/>
</dbReference>
<evidence type="ECO:0000313" key="2">
    <source>
        <dbReference type="EMBL" id="MBU7597770.1"/>
    </source>
</evidence>
<dbReference type="Pfam" id="PF01168">
    <property type="entry name" value="Ala_racemase_N"/>
    <property type="match status" value="1"/>
</dbReference>
<feature type="domain" description="Alanine racemase N-terminal" evidence="1">
    <location>
        <begin position="7"/>
        <end position="153"/>
    </location>
</feature>
<dbReference type="InterPro" id="IPR001608">
    <property type="entry name" value="Ala_racemase_N"/>
</dbReference>
<gene>
    <name evidence="2" type="ORF">JGS22_009090</name>
</gene>
<evidence type="ECO:0000259" key="1">
    <source>
        <dbReference type="Pfam" id="PF01168"/>
    </source>
</evidence>
<keyword evidence="3" id="KW-1185">Reference proteome</keyword>
<dbReference type="AlphaFoldDB" id="A0A949N1G0"/>
<protein>
    <submittedName>
        <fullName evidence="2">Alanine racemase</fullName>
    </submittedName>
</protein>
<name>A0A949N1G0_9ACTN</name>
<proteinExistence type="predicted"/>
<dbReference type="EMBL" id="JAELVF020000001">
    <property type="protein sequence ID" value="MBU7597770.1"/>
    <property type="molecule type" value="Genomic_DNA"/>
</dbReference>
<evidence type="ECO:0000313" key="3">
    <source>
        <dbReference type="Proteomes" id="UP000694501"/>
    </source>
</evidence>
<dbReference type="RefSeq" id="WP_211039700.1">
    <property type="nucleotide sequence ID" value="NZ_JAELVF020000001.1"/>
</dbReference>
<sequence>MALTLYVDTDRWRAHQRAMLQRFPGIVPVCKGNGYGFGHERLSDEVSQFGSDVLAVGTTYEAARMKDFFSGDLLVLTPFRRGEEPVPLPDRAIRSVSSVDGVAALVGARVVVEVMSSMKRHGVVEEDLGRLRAAIEDVRLEGFAIHLPLDRTDGTDAVDEVIGWMDRLRAARLPLDTMFVSHLGPDEFARLQQQFPQTRFRARIGTRLWLGDHDATEYRGAVLDVTRVTKGDRFGYRQAKSPGDGWLVVVAGGTSHGVGLEAPKALHGMTSRAKGVARAGLATVNRNLSPFVWGGKQRWFAEPPHMQVSILFVPSDAPEPRVGDELTAHLRHTTTQFDRLVER</sequence>
<organism evidence="2 3">
    <name type="scientific">Streptomyces tardus</name>
    <dbReference type="NCBI Taxonomy" id="2780544"/>
    <lineage>
        <taxon>Bacteria</taxon>
        <taxon>Bacillati</taxon>
        <taxon>Actinomycetota</taxon>
        <taxon>Actinomycetes</taxon>
        <taxon>Kitasatosporales</taxon>
        <taxon>Streptomycetaceae</taxon>
        <taxon>Streptomyces</taxon>
    </lineage>
</organism>
<comment type="caution">
    <text evidence="2">The sequence shown here is derived from an EMBL/GenBank/DDBJ whole genome shotgun (WGS) entry which is preliminary data.</text>
</comment>